<keyword evidence="5" id="KW-0347">Helicase</keyword>
<evidence type="ECO:0000256" key="3">
    <source>
        <dbReference type="ARBA" id="ARBA00022741"/>
    </source>
</evidence>
<dbReference type="PROSITE" id="PS51192">
    <property type="entry name" value="HELICASE_ATP_BIND_1"/>
    <property type="match status" value="1"/>
</dbReference>
<dbReference type="GO" id="GO:0009378">
    <property type="term" value="F:four-way junction helicase activity"/>
    <property type="evidence" value="ECO:0007669"/>
    <property type="project" value="TreeGrafter"/>
</dbReference>
<dbReference type="GO" id="GO:0005524">
    <property type="term" value="F:ATP binding"/>
    <property type="evidence" value="ECO:0007669"/>
    <property type="project" value="UniProtKB-KW"/>
</dbReference>
<dbReference type="SUPFAM" id="SSF52540">
    <property type="entry name" value="P-loop containing nucleoside triphosphate hydrolases"/>
    <property type="match status" value="1"/>
</dbReference>
<dbReference type="FunFam" id="3.40.50.300:FF:000772">
    <property type="entry name" value="ATP-dependent DNA helicase Q4"/>
    <property type="match status" value="1"/>
</dbReference>
<feature type="region of interest" description="Disordered" evidence="14">
    <location>
        <begin position="261"/>
        <end position="285"/>
    </location>
</feature>
<feature type="region of interest" description="Disordered" evidence="14">
    <location>
        <begin position="304"/>
        <end position="324"/>
    </location>
</feature>
<evidence type="ECO:0000256" key="6">
    <source>
        <dbReference type="ARBA" id="ARBA00022840"/>
    </source>
</evidence>
<comment type="catalytic activity">
    <reaction evidence="10">
        <text>Couples ATP hydrolysis with the unwinding of duplex DNA by translocating in the 3'-5' direction.</text>
        <dbReference type="EC" id="5.6.2.4"/>
    </reaction>
</comment>
<dbReference type="EMBL" id="CAJNDS010000001">
    <property type="protein sequence ID" value="CAE6909244.1"/>
    <property type="molecule type" value="Genomic_DNA"/>
</dbReference>
<comment type="similarity">
    <text evidence="2">Belongs to the helicase family. RecQ subfamily.</text>
</comment>
<evidence type="ECO:0000256" key="8">
    <source>
        <dbReference type="ARBA" id="ARBA00023235"/>
    </source>
</evidence>
<dbReference type="CDD" id="cd18018">
    <property type="entry name" value="DEXHc_RecQ4-like"/>
    <property type="match status" value="1"/>
</dbReference>
<accession>A0A812G681</accession>
<dbReference type="GO" id="GO:0005737">
    <property type="term" value="C:cytoplasm"/>
    <property type="evidence" value="ECO:0007669"/>
    <property type="project" value="TreeGrafter"/>
</dbReference>
<dbReference type="NCBIfam" id="TIGR00614">
    <property type="entry name" value="recQ_fam"/>
    <property type="match status" value="1"/>
</dbReference>
<keyword evidence="9" id="KW-0539">Nucleus</keyword>
<keyword evidence="4" id="KW-0378">Hydrolase</keyword>
<keyword evidence="3" id="KW-0547">Nucleotide-binding</keyword>
<keyword evidence="18" id="KW-1185">Reference proteome</keyword>
<dbReference type="GO" id="GO:0003677">
    <property type="term" value="F:DNA binding"/>
    <property type="evidence" value="ECO:0007669"/>
    <property type="project" value="UniProtKB-KW"/>
</dbReference>
<dbReference type="InterPro" id="IPR001650">
    <property type="entry name" value="Helicase_C-like"/>
</dbReference>
<evidence type="ECO:0000256" key="1">
    <source>
        <dbReference type="ARBA" id="ARBA00004123"/>
    </source>
</evidence>
<comment type="subcellular location">
    <subcellularLocation>
        <location evidence="1">Nucleus</location>
    </subcellularLocation>
</comment>
<dbReference type="GO" id="GO:0016787">
    <property type="term" value="F:hydrolase activity"/>
    <property type="evidence" value="ECO:0007669"/>
    <property type="project" value="UniProtKB-KW"/>
</dbReference>
<feature type="coiled-coil region" evidence="13">
    <location>
        <begin position="205"/>
        <end position="232"/>
    </location>
</feature>
<dbReference type="Pfam" id="PF00270">
    <property type="entry name" value="DEAD"/>
    <property type="match status" value="1"/>
</dbReference>
<protein>
    <recommendedName>
        <fullName evidence="11">DNA 3'-5' helicase</fullName>
        <ecNumber evidence="11">5.6.2.4</ecNumber>
    </recommendedName>
</protein>
<feature type="domain" description="Helicase C-terminal" evidence="16">
    <location>
        <begin position="666"/>
        <end position="819"/>
    </location>
</feature>
<evidence type="ECO:0000259" key="16">
    <source>
        <dbReference type="PROSITE" id="PS51194"/>
    </source>
</evidence>
<name>A0A812G681_9DINO</name>
<evidence type="ECO:0000256" key="11">
    <source>
        <dbReference type="ARBA" id="ARBA00034808"/>
    </source>
</evidence>
<sequence>MALYYDHMGGLFLMRSPFNPFWGFTEVTFKEALDRTTHQMSMASTCDGNSQSEMTTTMTSLWIGTRSLIRTRDVYRLQTDDFDEPEALEVFYDDGKGSTVREIVFIDPIYAERRPRICVSIDGIQAMHNTISCLTRKVDNLVATLSKCRSAYYKELTTLKEQLYQQAIARKDGRKHSIDATVLFDPSAFQSQTSQEVEMEVKQRTEKLTKKLTEAQVENLRLKKRIAILTIEVTQLAQRSLFLRVLFFVWSAIWMLARREPQAKAEPRAATPSPKKAAKTSKAEVAGGEGSLVPFGANFVRQDLRRGKGGASKRGTQNSRRLNQMYGKDGRLKSKYARAPQPLTTIPVTRRQEKAVRHQHQQVDALRRSSMLKISSKRERRTFSSAMTEDLLASIQDPAEDVAAERPPDAVGEETTASHSDWMPSKDRPAGTYSAADLTAVLQEVFGHEAFRPGQREAILSVLASHHTLLLLATGSGKSLCYQLPAYLLREEGFTLVVSPLISLMSDQLVRLPGCLRGAICSGQQTRESGREVMRAVRARLVDVLFVSPERLATWSFDGCGLPPIALACIDEAHCVSEWSHNFRPDYLRLHEYVVGALGAKRVLALTATATRPTVKSVCDILRLDTVVRSDRSFTVEELMQEPTQPTVQRSNLTMDVRSVPDAEFQVRELINILRNEVGPSESVVVYVWRRATADQLAKQLRPYVRGGVNAYHGSMLADVRSTVQENFMSGKVKVVVATVAFGMGLDKPDIRTVVHFGLPMSIENYIQETGRCARDGAPGKCVVLAARQDFRAMRWVQSAGTGGSTQAAVVRRLLVALLGDSQTYKRHILSEEALTALGDWSREGEWQPYSLAFEEKEAAKEMNCSTEELHSVLAHLCRHARSHLTLMSSFPTKLKLRFFRTDPAELVEVDPLLRKVLPLAKKNGPVYTLDTAKAMATLGGTAGQLSNGLWQAQGDEFSVEKAEYGYMLAVRKPVTEDQIKEWAEQISQVNVRARESAVEKLDASFIVLTRAADASDRQKVSDPDAEVPAAHTMLHTLINAYFAAVEDPSAVVAGSAEERRRVLASALGTDFGTSVAMQARPLHQASTAARASTGATQGASQLHSVTVVTSVFRLLLDPAWPNLPCEELEAVVRAVAQFLAGVSSVVLPASKWREHRLWGHLRGVGNGDFQYLEELVREGVLKFQKTKKPRLG</sequence>
<keyword evidence="6" id="KW-0067">ATP-binding</keyword>
<feature type="domain" description="Helicase ATP-binding" evidence="15">
    <location>
        <begin position="459"/>
        <end position="628"/>
    </location>
</feature>
<dbReference type="PANTHER" id="PTHR13710:SF108">
    <property type="entry name" value="ATP-DEPENDENT DNA HELICASE Q4"/>
    <property type="match status" value="1"/>
</dbReference>
<dbReference type="GO" id="GO:0000724">
    <property type="term" value="P:double-strand break repair via homologous recombination"/>
    <property type="evidence" value="ECO:0007669"/>
    <property type="project" value="TreeGrafter"/>
</dbReference>
<dbReference type="InterPro" id="IPR014001">
    <property type="entry name" value="Helicase_ATP-bd"/>
</dbReference>
<dbReference type="EC" id="5.6.2.4" evidence="11"/>
<dbReference type="SMART" id="SM00487">
    <property type="entry name" value="DEXDc"/>
    <property type="match status" value="1"/>
</dbReference>
<dbReference type="Pfam" id="PF00271">
    <property type="entry name" value="Helicase_C"/>
    <property type="match status" value="1"/>
</dbReference>
<dbReference type="AlphaFoldDB" id="A0A812G681"/>
<dbReference type="InterPro" id="IPR011545">
    <property type="entry name" value="DEAD/DEAH_box_helicase_dom"/>
</dbReference>
<evidence type="ECO:0000256" key="13">
    <source>
        <dbReference type="SAM" id="Coils"/>
    </source>
</evidence>
<gene>
    <name evidence="17" type="primary">RECQL4</name>
    <name evidence="17" type="ORF">SNAT2548_LOCUS29</name>
</gene>
<organism evidence="17 18">
    <name type="scientific">Symbiodinium natans</name>
    <dbReference type="NCBI Taxonomy" id="878477"/>
    <lineage>
        <taxon>Eukaryota</taxon>
        <taxon>Sar</taxon>
        <taxon>Alveolata</taxon>
        <taxon>Dinophyceae</taxon>
        <taxon>Suessiales</taxon>
        <taxon>Symbiodiniaceae</taxon>
        <taxon>Symbiodinium</taxon>
    </lineage>
</organism>
<feature type="region of interest" description="Disordered" evidence="14">
    <location>
        <begin position="398"/>
        <end position="430"/>
    </location>
</feature>
<dbReference type="GO" id="GO:0005694">
    <property type="term" value="C:chromosome"/>
    <property type="evidence" value="ECO:0007669"/>
    <property type="project" value="TreeGrafter"/>
</dbReference>
<dbReference type="GO" id="GO:0005634">
    <property type="term" value="C:nucleus"/>
    <property type="evidence" value="ECO:0007669"/>
    <property type="project" value="UniProtKB-SubCell"/>
</dbReference>
<evidence type="ECO:0000256" key="14">
    <source>
        <dbReference type="SAM" id="MobiDB-lite"/>
    </source>
</evidence>
<keyword evidence="8" id="KW-0413">Isomerase</keyword>
<dbReference type="GO" id="GO:0043138">
    <property type="term" value="F:3'-5' DNA helicase activity"/>
    <property type="evidence" value="ECO:0007669"/>
    <property type="project" value="UniProtKB-EC"/>
</dbReference>
<dbReference type="SMART" id="SM00490">
    <property type="entry name" value="HELICc"/>
    <property type="match status" value="1"/>
</dbReference>
<reference evidence="17" key="1">
    <citation type="submission" date="2021-02" db="EMBL/GenBank/DDBJ databases">
        <authorList>
            <person name="Dougan E. K."/>
            <person name="Rhodes N."/>
            <person name="Thang M."/>
            <person name="Chan C."/>
        </authorList>
    </citation>
    <scope>NUCLEOTIDE SEQUENCE</scope>
</reference>
<evidence type="ECO:0000256" key="2">
    <source>
        <dbReference type="ARBA" id="ARBA00005446"/>
    </source>
</evidence>
<comment type="caution">
    <text evidence="17">The sequence shown here is derived from an EMBL/GenBank/DDBJ whole genome shotgun (WGS) entry which is preliminary data.</text>
</comment>
<evidence type="ECO:0000256" key="5">
    <source>
        <dbReference type="ARBA" id="ARBA00022806"/>
    </source>
</evidence>
<evidence type="ECO:0000256" key="9">
    <source>
        <dbReference type="ARBA" id="ARBA00023242"/>
    </source>
</evidence>
<dbReference type="PANTHER" id="PTHR13710">
    <property type="entry name" value="DNA HELICASE RECQ FAMILY MEMBER"/>
    <property type="match status" value="1"/>
</dbReference>
<dbReference type="Proteomes" id="UP000604046">
    <property type="component" value="Unassembled WGS sequence"/>
</dbReference>
<proteinExistence type="inferred from homology"/>
<keyword evidence="13" id="KW-0175">Coiled coil</keyword>
<evidence type="ECO:0000313" key="18">
    <source>
        <dbReference type="Proteomes" id="UP000604046"/>
    </source>
</evidence>
<dbReference type="PROSITE" id="PS51194">
    <property type="entry name" value="HELICASE_CTER"/>
    <property type="match status" value="1"/>
</dbReference>
<evidence type="ECO:0000256" key="4">
    <source>
        <dbReference type="ARBA" id="ARBA00022801"/>
    </source>
</evidence>
<evidence type="ECO:0000256" key="12">
    <source>
        <dbReference type="ARBA" id="ARBA00049360"/>
    </source>
</evidence>
<evidence type="ECO:0000259" key="15">
    <source>
        <dbReference type="PROSITE" id="PS51192"/>
    </source>
</evidence>
<evidence type="ECO:0000256" key="7">
    <source>
        <dbReference type="ARBA" id="ARBA00023125"/>
    </source>
</evidence>
<comment type="catalytic activity">
    <reaction evidence="12">
        <text>ATP + H2O = ADP + phosphate + H(+)</text>
        <dbReference type="Rhea" id="RHEA:13065"/>
        <dbReference type="ChEBI" id="CHEBI:15377"/>
        <dbReference type="ChEBI" id="CHEBI:15378"/>
        <dbReference type="ChEBI" id="CHEBI:30616"/>
        <dbReference type="ChEBI" id="CHEBI:43474"/>
        <dbReference type="ChEBI" id="CHEBI:456216"/>
    </reaction>
</comment>
<evidence type="ECO:0000313" key="17">
    <source>
        <dbReference type="EMBL" id="CAE6909244.1"/>
    </source>
</evidence>
<dbReference type="Gene3D" id="3.40.50.300">
    <property type="entry name" value="P-loop containing nucleotide triphosphate hydrolases"/>
    <property type="match status" value="2"/>
</dbReference>
<dbReference type="InterPro" id="IPR027417">
    <property type="entry name" value="P-loop_NTPase"/>
</dbReference>
<evidence type="ECO:0000256" key="10">
    <source>
        <dbReference type="ARBA" id="ARBA00034617"/>
    </source>
</evidence>
<dbReference type="InterPro" id="IPR004589">
    <property type="entry name" value="DNA_helicase_ATP-dep_RecQ"/>
</dbReference>
<keyword evidence="7" id="KW-0238">DNA-binding</keyword>
<dbReference type="OrthoDB" id="10261556at2759"/>